<evidence type="ECO:0000313" key="1">
    <source>
        <dbReference type="EMBL" id="OAT06943.1"/>
    </source>
</evidence>
<accession>A0A179UGR9</accession>
<sequence length="42" mass="4831">MAVYAIFFFFHEFIQQAVNVLSLEPGWLGSIGRKVIQETKKS</sequence>
<keyword evidence="2" id="KW-1185">Reference proteome</keyword>
<dbReference type="KEGG" id="bgh:BDBG_16744"/>
<dbReference type="GeneID" id="42528758"/>
<dbReference type="RefSeq" id="XP_031577508.1">
    <property type="nucleotide sequence ID" value="XM_031724631.1"/>
</dbReference>
<dbReference type="VEuPathDB" id="FungiDB:BDBG_16744"/>
<protein>
    <submittedName>
        <fullName evidence="1">Uncharacterized protein</fullName>
    </submittedName>
</protein>
<name>A0A179UGR9_BLAGS</name>
<proteinExistence type="predicted"/>
<dbReference type="EMBL" id="GG657451">
    <property type="protein sequence ID" value="OAT06943.1"/>
    <property type="molecule type" value="Genomic_DNA"/>
</dbReference>
<dbReference type="AlphaFoldDB" id="A0A179UGR9"/>
<dbReference type="Proteomes" id="UP000002038">
    <property type="component" value="Unassembled WGS sequence"/>
</dbReference>
<evidence type="ECO:0000313" key="2">
    <source>
        <dbReference type="Proteomes" id="UP000002038"/>
    </source>
</evidence>
<reference evidence="2" key="1">
    <citation type="journal article" date="2015" name="PLoS Genet.">
        <title>The dynamic genome and transcriptome of the human fungal pathogen Blastomyces and close relative Emmonsia.</title>
        <authorList>
            <person name="Munoz J.F."/>
            <person name="Gauthier G.M."/>
            <person name="Desjardins C.A."/>
            <person name="Gallo J.E."/>
            <person name="Holder J."/>
            <person name="Sullivan T.D."/>
            <person name="Marty A.J."/>
            <person name="Carmen J.C."/>
            <person name="Chen Z."/>
            <person name="Ding L."/>
            <person name="Gujja S."/>
            <person name="Magrini V."/>
            <person name="Misas E."/>
            <person name="Mitreva M."/>
            <person name="Priest M."/>
            <person name="Saif S."/>
            <person name="Whiston E.A."/>
            <person name="Young S."/>
            <person name="Zeng Q."/>
            <person name="Goldman W.E."/>
            <person name="Mardis E.R."/>
            <person name="Taylor J.W."/>
            <person name="McEwen J.G."/>
            <person name="Clay O.K."/>
            <person name="Klein B.S."/>
            <person name="Cuomo C.A."/>
        </authorList>
    </citation>
    <scope>NUCLEOTIDE SEQUENCE [LARGE SCALE GENOMIC DNA]</scope>
    <source>
        <strain evidence="2">SLH14081</strain>
    </source>
</reference>
<organism evidence="1 2">
    <name type="scientific">Blastomyces gilchristii (strain SLH14081)</name>
    <name type="common">Blastomyces dermatitidis</name>
    <dbReference type="NCBI Taxonomy" id="559298"/>
    <lineage>
        <taxon>Eukaryota</taxon>
        <taxon>Fungi</taxon>
        <taxon>Dikarya</taxon>
        <taxon>Ascomycota</taxon>
        <taxon>Pezizomycotina</taxon>
        <taxon>Eurotiomycetes</taxon>
        <taxon>Eurotiomycetidae</taxon>
        <taxon>Onygenales</taxon>
        <taxon>Ajellomycetaceae</taxon>
        <taxon>Blastomyces</taxon>
    </lineage>
</organism>
<gene>
    <name evidence="1" type="ORF">BDBG_16744</name>
</gene>